<dbReference type="InterPro" id="IPR000182">
    <property type="entry name" value="GNAT_dom"/>
</dbReference>
<proteinExistence type="predicted"/>
<dbReference type="Gene3D" id="3.40.630.30">
    <property type="match status" value="1"/>
</dbReference>
<dbReference type="InterPro" id="IPR052523">
    <property type="entry name" value="Trichothecene_AcTrans"/>
</dbReference>
<feature type="region of interest" description="Disordered" evidence="1">
    <location>
        <begin position="194"/>
        <end position="214"/>
    </location>
</feature>
<keyword evidence="4" id="KW-1185">Reference proteome</keyword>
<dbReference type="PROSITE" id="PS51186">
    <property type="entry name" value="GNAT"/>
    <property type="match status" value="1"/>
</dbReference>
<dbReference type="RefSeq" id="WP_123379433.1">
    <property type="nucleotide sequence ID" value="NZ_RJKN01000003.1"/>
</dbReference>
<gene>
    <name evidence="3" type="ORF">EDC03_1321</name>
</gene>
<dbReference type="InterPro" id="IPR016181">
    <property type="entry name" value="Acyl_CoA_acyltransferase"/>
</dbReference>
<evidence type="ECO:0000259" key="2">
    <source>
        <dbReference type="PROSITE" id="PS51186"/>
    </source>
</evidence>
<evidence type="ECO:0000313" key="4">
    <source>
        <dbReference type="Proteomes" id="UP000276232"/>
    </source>
</evidence>
<protein>
    <submittedName>
        <fullName evidence="3">Acetyltransferase (GNAT) family protein</fullName>
    </submittedName>
</protein>
<dbReference type="InParanoid" id="A0A3N1HMH0"/>
<comment type="caution">
    <text evidence="3">The sequence shown here is derived from an EMBL/GenBank/DDBJ whole genome shotgun (WGS) entry which is preliminary data.</text>
</comment>
<evidence type="ECO:0000313" key="3">
    <source>
        <dbReference type="EMBL" id="ROP43727.1"/>
    </source>
</evidence>
<feature type="domain" description="N-acetyltransferase" evidence="2">
    <location>
        <begin position="67"/>
        <end position="207"/>
    </location>
</feature>
<keyword evidence="3" id="KW-0808">Transferase</keyword>
<dbReference type="AlphaFoldDB" id="A0A3N1HMH0"/>
<accession>A0A3N1HMH0</accession>
<dbReference type="OrthoDB" id="7057833at2"/>
<sequence length="214" mass="22301">MTDLVVVPATATDVPELAGVLAQAFTGDPMSAALLGRPATGPDAAARLRHLHAALLRSGPLRHGAVDVVRRAGGGPALGVAAWQAPGGGGSLRDEVREARAFVRALGARRLPEALRQQAVLARHRPRHPHWYLLEVGVADGARGLGVGSLLLGHRLAALDAEGQAAYLEASTPRSAALYARLGFVRLGPVRGLPTPTPPTSMWRPAGVPPRNRS</sequence>
<dbReference type="Proteomes" id="UP000276232">
    <property type="component" value="Unassembled WGS sequence"/>
</dbReference>
<name>A0A3N1HMH0_9ACTN</name>
<dbReference type="PANTHER" id="PTHR42791:SF1">
    <property type="entry name" value="N-ACETYLTRANSFERASE DOMAIN-CONTAINING PROTEIN"/>
    <property type="match status" value="1"/>
</dbReference>
<dbReference type="PANTHER" id="PTHR42791">
    <property type="entry name" value="GNAT FAMILY ACETYLTRANSFERASE"/>
    <property type="match status" value="1"/>
</dbReference>
<reference evidence="3 4" key="1">
    <citation type="journal article" date="2015" name="Stand. Genomic Sci.">
        <title>Genomic Encyclopedia of Bacterial and Archaeal Type Strains, Phase III: the genomes of soil and plant-associated and newly described type strains.</title>
        <authorList>
            <person name="Whitman W.B."/>
            <person name="Woyke T."/>
            <person name="Klenk H.P."/>
            <person name="Zhou Y."/>
            <person name="Lilburn T.G."/>
            <person name="Beck B.J."/>
            <person name="De Vos P."/>
            <person name="Vandamme P."/>
            <person name="Eisen J.A."/>
            <person name="Garrity G."/>
            <person name="Hugenholtz P."/>
            <person name="Kyrpides N.C."/>
        </authorList>
    </citation>
    <scope>NUCLEOTIDE SEQUENCE [LARGE SCALE GENOMIC DNA]</scope>
    <source>
        <strain evidence="3 4">CECT 7306</strain>
    </source>
</reference>
<dbReference type="EMBL" id="RJKN01000003">
    <property type="protein sequence ID" value="ROP43727.1"/>
    <property type="molecule type" value="Genomic_DNA"/>
</dbReference>
<evidence type="ECO:0000256" key="1">
    <source>
        <dbReference type="SAM" id="MobiDB-lite"/>
    </source>
</evidence>
<dbReference type="Pfam" id="PF00583">
    <property type="entry name" value="Acetyltransf_1"/>
    <property type="match status" value="1"/>
</dbReference>
<dbReference type="SUPFAM" id="SSF55729">
    <property type="entry name" value="Acyl-CoA N-acyltransferases (Nat)"/>
    <property type="match status" value="1"/>
</dbReference>
<organism evidence="3 4">
    <name type="scientific">Pseudokineococcus lusitanus</name>
    <dbReference type="NCBI Taxonomy" id="763993"/>
    <lineage>
        <taxon>Bacteria</taxon>
        <taxon>Bacillati</taxon>
        <taxon>Actinomycetota</taxon>
        <taxon>Actinomycetes</taxon>
        <taxon>Kineosporiales</taxon>
        <taxon>Kineosporiaceae</taxon>
        <taxon>Pseudokineococcus</taxon>
    </lineage>
</organism>
<dbReference type="GO" id="GO:0016747">
    <property type="term" value="F:acyltransferase activity, transferring groups other than amino-acyl groups"/>
    <property type="evidence" value="ECO:0007669"/>
    <property type="project" value="InterPro"/>
</dbReference>